<dbReference type="Pfam" id="PF14289">
    <property type="entry name" value="DUF4369"/>
    <property type="match status" value="1"/>
</dbReference>
<dbReference type="CDD" id="cd02966">
    <property type="entry name" value="TlpA_like_family"/>
    <property type="match status" value="1"/>
</dbReference>
<dbReference type="EMBL" id="QRYW01000043">
    <property type="protein sequence ID" value="RGV20049.1"/>
    <property type="molecule type" value="Genomic_DNA"/>
</dbReference>
<dbReference type="EMBL" id="QSCO01000038">
    <property type="protein sequence ID" value="RGY03451.1"/>
    <property type="molecule type" value="Genomic_DNA"/>
</dbReference>
<dbReference type="Pfam" id="PF00578">
    <property type="entry name" value="AhpC-TSA"/>
    <property type="match status" value="1"/>
</dbReference>
<dbReference type="SUPFAM" id="SSF52833">
    <property type="entry name" value="Thioredoxin-like"/>
    <property type="match status" value="1"/>
</dbReference>
<reference evidence="8" key="3">
    <citation type="submission" date="2023-01" db="EMBL/GenBank/DDBJ databases">
        <title>Human gut microbiome strain richness.</title>
        <authorList>
            <person name="Chen-Liaw A."/>
        </authorList>
    </citation>
    <scope>NUCLEOTIDE SEQUENCE</scope>
    <source>
        <strain evidence="8">RTP21484st1_B7_RTP21484_190118</strain>
    </source>
</reference>
<evidence type="ECO:0000313" key="12">
    <source>
        <dbReference type="Proteomes" id="UP000284434"/>
    </source>
</evidence>
<evidence type="ECO:0000259" key="5">
    <source>
        <dbReference type="Pfam" id="PF00578"/>
    </source>
</evidence>
<keyword evidence="4" id="KW-0676">Redox-active center</keyword>
<evidence type="ECO:0000313" key="8">
    <source>
        <dbReference type="EMBL" id="MDB9224732.1"/>
    </source>
</evidence>
<organism evidence="10 12">
    <name type="scientific">Odoribacter splanchnicus</name>
    <dbReference type="NCBI Taxonomy" id="28118"/>
    <lineage>
        <taxon>Bacteria</taxon>
        <taxon>Pseudomonadati</taxon>
        <taxon>Bacteroidota</taxon>
        <taxon>Bacteroidia</taxon>
        <taxon>Bacteroidales</taxon>
        <taxon>Odoribacteraceae</taxon>
        <taxon>Odoribacter</taxon>
    </lineage>
</organism>
<keyword evidence="3" id="KW-1015">Disulfide bond</keyword>
<evidence type="ECO:0000313" key="7">
    <source>
        <dbReference type="EMBL" id="MCG4962063.1"/>
    </source>
</evidence>
<reference evidence="11 12" key="1">
    <citation type="submission" date="2018-08" db="EMBL/GenBank/DDBJ databases">
        <title>A genome reference for cultivated species of the human gut microbiota.</title>
        <authorList>
            <person name="Zou Y."/>
            <person name="Xue W."/>
            <person name="Luo G."/>
        </authorList>
    </citation>
    <scope>NUCLEOTIDE SEQUENCE [LARGE SCALE GENOMIC DNA]</scope>
    <source>
        <strain evidence="9 11">AF14-6AC</strain>
        <strain evidence="10 12">OF03-11</strain>
    </source>
</reference>
<accession>A0A3D4Z9U8</accession>
<protein>
    <submittedName>
        <fullName evidence="10">AhpC/TSA family protein</fullName>
    </submittedName>
    <submittedName>
        <fullName evidence="8">TlpA disulfide reductase family protein</fullName>
    </submittedName>
</protein>
<evidence type="ECO:0000313" key="11">
    <source>
        <dbReference type="Proteomes" id="UP000283426"/>
    </source>
</evidence>
<dbReference type="GO" id="GO:0016491">
    <property type="term" value="F:oxidoreductase activity"/>
    <property type="evidence" value="ECO:0007669"/>
    <property type="project" value="InterPro"/>
</dbReference>
<evidence type="ECO:0000256" key="1">
    <source>
        <dbReference type="ARBA" id="ARBA00004196"/>
    </source>
</evidence>
<dbReference type="Proteomes" id="UP000283426">
    <property type="component" value="Unassembled WGS sequence"/>
</dbReference>
<feature type="domain" description="Alkyl hydroperoxide reductase subunit C/ Thiol specific antioxidant" evidence="5">
    <location>
        <begin position="253"/>
        <end position="366"/>
    </location>
</feature>
<feature type="domain" description="DUF4369" evidence="6">
    <location>
        <begin position="26"/>
        <end position="115"/>
    </location>
</feature>
<proteinExistence type="predicted"/>
<dbReference type="RefSeq" id="WP_046405589.1">
    <property type="nucleotide sequence ID" value="NZ_JADMYR010000018.1"/>
</dbReference>
<dbReference type="InterPro" id="IPR000866">
    <property type="entry name" value="AhpC/TSA"/>
</dbReference>
<dbReference type="PANTHER" id="PTHR42852:SF6">
    <property type="entry name" value="THIOL:DISULFIDE INTERCHANGE PROTEIN DSBE"/>
    <property type="match status" value="1"/>
</dbReference>
<comment type="subcellular location">
    <subcellularLocation>
        <location evidence="1">Cell envelope</location>
    </subcellularLocation>
</comment>
<reference evidence="7" key="2">
    <citation type="submission" date="2022-01" db="EMBL/GenBank/DDBJ databases">
        <title>Collection of gut derived symbiotic bacterial strains cultured from healthy donors.</title>
        <authorList>
            <person name="Lin H."/>
            <person name="Kohout C."/>
            <person name="Waligurski E."/>
            <person name="Pamer E.G."/>
        </authorList>
    </citation>
    <scope>NUCLEOTIDE SEQUENCE</scope>
    <source>
        <strain evidence="7">DFI.1.149</strain>
    </source>
</reference>
<evidence type="ECO:0000256" key="4">
    <source>
        <dbReference type="ARBA" id="ARBA00023284"/>
    </source>
</evidence>
<dbReference type="PROSITE" id="PS51257">
    <property type="entry name" value="PROKAR_LIPOPROTEIN"/>
    <property type="match status" value="1"/>
</dbReference>
<keyword evidence="2" id="KW-0201">Cytochrome c-type biogenesis</keyword>
<dbReference type="InterPro" id="IPR050553">
    <property type="entry name" value="Thioredoxin_ResA/DsbE_sf"/>
</dbReference>
<comment type="caution">
    <text evidence="10">The sequence shown here is derived from an EMBL/GenBank/DDBJ whole genome shotgun (WGS) entry which is preliminary data.</text>
</comment>
<dbReference type="EMBL" id="JAKNDN010000056">
    <property type="protein sequence ID" value="MCG4962063.1"/>
    <property type="molecule type" value="Genomic_DNA"/>
</dbReference>
<sequence>MLRKNIRSSVFVLLALAACTSKNNVKITGEIKEAENQKVYLEQLNVDQAVIIDSTKTDRYGHFTFKTATSLPTFYNVKIGPKEFITFIAEPEDHIELSGTLNGLSQNYWVDGSENSLWVKLLNFQLNNTHVMMDSLKKSFAALPAEATSERQKIAAAWDSIVNKQINFSKDFILKHAISPASYYALYQKFDQDNFILNPDNDLHSYKVVASSMKAMYPESQYTKAILNHLDQINKAIQNMKIKQLINNSEGSLPEIHLPNAQGDTIALSSLKGKYILLDFTVLNSKDGVGYIQEMKKIYNKFKNRGVQIYQVCLDPNKLAWQSLVKQLDINWICVWDPDGLKSRAAQMWNIQRVPANYIINPKFEIVGKNLAGQRLEDRLNDLLK</sequence>
<dbReference type="GO" id="GO:0016209">
    <property type="term" value="F:antioxidant activity"/>
    <property type="evidence" value="ECO:0007669"/>
    <property type="project" value="InterPro"/>
</dbReference>
<dbReference type="GO" id="GO:0030313">
    <property type="term" value="C:cell envelope"/>
    <property type="evidence" value="ECO:0007669"/>
    <property type="project" value="UniProtKB-SubCell"/>
</dbReference>
<dbReference type="GO" id="GO:0017004">
    <property type="term" value="P:cytochrome complex assembly"/>
    <property type="evidence" value="ECO:0007669"/>
    <property type="project" value="UniProtKB-KW"/>
</dbReference>
<evidence type="ECO:0000313" key="10">
    <source>
        <dbReference type="EMBL" id="RGY03451.1"/>
    </source>
</evidence>
<gene>
    <name evidence="9" type="ORF">DWW24_16995</name>
    <name evidence="10" type="ORF">DXA53_18735</name>
    <name evidence="7" type="ORF">L0P03_19795</name>
    <name evidence="8" type="ORF">PN645_17260</name>
</gene>
<evidence type="ECO:0000313" key="9">
    <source>
        <dbReference type="EMBL" id="RGV20049.1"/>
    </source>
</evidence>
<evidence type="ECO:0000256" key="2">
    <source>
        <dbReference type="ARBA" id="ARBA00022748"/>
    </source>
</evidence>
<dbReference type="PANTHER" id="PTHR42852">
    <property type="entry name" value="THIOL:DISULFIDE INTERCHANGE PROTEIN DSBE"/>
    <property type="match status" value="1"/>
</dbReference>
<dbReference type="Proteomes" id="UP000284434">
    <property type="component" value="Unassembled WGS sequence"/>
</dbReference>
<evidence type="ECO:0000259" key="6">
    <source>
        <dbReference type="Pfam" id="PF14289"/>
    </source>
</evidence>
<dbReference type="EMBL" id="JAQMRD010000030">
    <property type="protein sequence ID" value="MDB9224732.1"/>
    <property type="molecule type" value="Genomic_DNA"/>
</dbReference>
<dbReference type="AlphaFoldDB" id="A0A3D4Z9U8"/>
<dbReference type="InterPro" id="IPR025380">
    <property type="entry name" value="DUF4369"/>
</dbReference>
<name>A0A3D4Z9U8_9BACT</name>
<evidence type="ECO:0000256" key="3">
    <source>
        <dbReference type="ARBA" id="ARBA00023157"/>
    </source>
</evidence>
<dbReference type="Gene3D" id="3.40.30.10">
    <property type="entry name" value="Glutaredoxin"/>
    <property type="match status" value="1"/>
</dbReference>
<dbReference type="Proteomes" id="UP001212263">
    <property type="component" value="Unassembled WGS sequence"/>
</dbReference>
<dbReference type="InterPro" id="IPR036249">
    <property type="entry name" value="Thioredoxin-like_sf"/>
</dbReference>
<dbReference type="Proteomes" id="UP001199750">
    <property type="component" value="Unassembled WGS sequence"/>
</dbReference>